<evidence type="ECO:0000256" key="1">
    <source>
        <dbReference type="SAM" id="MobiDB-lite"/>
    </source>
</evidence>
<dbReference type="InterPro" id="IPR036259">
    <property type="entry name" value="MFS_trans_sf"/>
</dbReference>
<dbReference type="Pfam" id="PF03703">
    <property type="entry name" value="bPH_2"/>
    <property type="match status" value="1"/>
</dbReference>
<dbReference type="EMBL" id="VSLD01000003">
    <property type="protein sequence ID" value="TYC99018.1"/>
    <property type="molecule type" value="Genomic_DNA"/>
</dbReference>
<gene>
    <name evidence="4" type="ORF">FQ377_08465</name>
</gene>
<dbReference type="InterPro" id="IPR005182">
    <property type="entry name" value="YdbS-like_PH"/>
</dbReference>
<feature type="transmembrane region" description="Helical" evidence="2">
    <location>
        <begin position="20"/>
        <end position="42"/>
    </location>
</feature>
<keyword evidence="2" id="KW-0472">Membrane</keyword>
<keyword evidence="5" id="KW-1185">Reference proteome</keyword>
<feature type="domain" description="YdbS-like PH" evidence="3">
    <location>
        <begin position="81"/>
        <end position="156"/>
    </location>
</feature>
<sequence>MRVNLLPGERVIVRTRPSLLPLAGPVVGGFVVLAAGGFGLGYLGGRQLPELGEWQVVLLLLAIAVVVLLLVLVVVRPLVRWSSTRYVLTSLRLIHRRGAGRRTEHDIPLSSGLQVRTEQSLLQRLTGSGTLMVGAHAAHAERYRDVPQVRRFKEYLGLVVSELPSIHGIDGVDRDSGPQYSREGTSGPWEEWHRGRPE</sequence>
<proteinExistence type="predicted"/>
<dbReference type="SUPFAM" id="SSF103473">
    <property type="entry name" value="MFS general substrate transporter"/>
    <property type="match status" value="1"/>
</dbReference>
<evidence type="ECO:0000313" key="4">
    <source>
        <dbReference type="EMBL" id="TYC99018.1"/>
    </source>
</evidence>
<feature type="transmembrane region" description="Helical" evidence="2">
    <location>
        <begin position="54"/>
        <end position="75"/>
    </location>
</feature>
<feature type="region of interest" description="Disordered" evidence="1">
    <location>
        <begin position="170"/>
        <end position="198"/>
    </location>
</feature>
<keyword evidence="2" id="KW-0812">Transmembrane</keyword>
<reference evidence="4 5" key="1">
    <citation type="submission" date="2019-08" db="EMBL/GenBank/DDBJ databases">
        <title>Genone of Arthrobacter echini P9.</title>
        <authorList>
            <person name="Bowman J.P."/>
        </authorList>
    </citation>
    <scope>NUCLEOTIDE SEQUENCE [LARGE SCALE GENOMIC DNA]</scope>
    <source>
        <strain evidence="4 5">P9</strain>
    </source>
</reference>
<keyword evidence="2" id="KW-1133">Transmembrane helix</keyword>
<dbReference type="PANTHER" id="PTHR37938:SF1">
    <property type="entry name" value="BLL0215 PROTEIN"/>
    <property type="match status" value="1"/>
</dbReference>
<comment type="caution">
    <text evidence="4">The sequence shown here is derived from an EMBL/GenBank/DDBJ whole genome shotgun (WGS) entry which is preliminary data.</text>
</comment>
<dbReference type="AlphaFoldDB" id="A0A5D0XR96"/>
<accession>A0A5D0XR96</accession>
<organism evidence="4 5">
    <name type="scientific">Arthrobacter echini</name>
    <dbReference type="NCBI Taxonomy" id="1529066"/>
    <lineage>
        <taxon>Bacteria</taxon>
        <taxon>Bacillati</taxon>
        <taxon>Actinomycetota</taxon>
        <taxon>Actinomycetes</taxon>
        <taxon>Micrococcales</taxon>
        <taxon>Micrococcaceae</taxon>
        <taxon>Arthrobacter</taxon>
    </lineage>
</organism>
<name>A0A5D0XR96_9MICC</name>
<dbReference type="Proteomes" id="UP000323410">
    <property type="component" value="Unassembled WGS sequence"/>
</dbReference>
<dbReference type="OrthoDB" id="4966830at2"/>
<evidence type="ECO:0000313" key="5">
    <source>
        <dbReference type="Proteomes" id="UP000323410"/>
    </source>
</evidence>
<evidence type="ECO:0000256" key="2">
    <source>
        <dbReference type="SAM" id="Phobius"/>
    </source>
</evidence>
<protein>
    <submittedName>
        <fullName evidence="4">PH domain-containing protein</fullName>
    </submittedName>
</protein>
<dbReference type="PANTHER" id="PTHR37938">
    <property type="entry name" value="BLL0215 PROTEIN"/>
    <property type="match status" value="1"/>
</dbReference>
<evidence type="ECO:0000259" key="3">
    <source>
        <dbReference type="Pfam" id="PF03703"/>
    </source>
</evidence>